<dbReference type="GO" id="GO:0043409">
    <property type="term" value="P:negative regulation of MAPK cascade"/>
    <property type="evidence" value="ECO:0007669"/>
    <property type="project" value="TreeGrafter"/>
</dbReference>
<dbReference type="InterPro" id="IPR016130">
    <property type="entry name" value="Tyr_Pase_AS"/>
</dbReference>
<dbReference type="OrthoDB" id="165342at2759"/>
<dbReference type="SUPFAM" id="SSF52799">
    <property type="entry name" value="(Phosphotyrosine protein) phosphatases II"/>
    <property type="match status" value="1"/>
</dbReference>
<dbReference type="GO" id="GO:0033550">
    <property type="term" value="F:MAP kinase tyrosine phosphatase activity"/>
    <property type="evidence" value="ECO:0007669"/>
    <property type="project" value="TreeGrafter"/>
</dbReference>
<evidence type="ECO:0000313" key="7">
    <source>
        <dbReference type="EMBL" id="KAF7638563.1"/>
    </source>
</evidence>
<dbReference type="InterPro" id="IPR020422">
    <property type="entry name" value="TYR_PHOSPHATASE_DUAL_dom"/>
</dbReference>
<reference evidence="7" key="1">
    <citation type="journal article" date="2020" name="Ecol. Evol.">
        <title>Genome structure and content of the rice root-knot nematode (Meloidogyne graminicola).</title>
        <authorList>
            <person name="Phan N.T."/>
            <person name="Danchin E.G.J."/>
            <person name="Klopp C."/>
            <person name="Perfus-Barbeoch L."/>
            <person name="Kozlowski D.K."/>
            <person name="Koutsovoulos G.D."/>
            <person name="Lopez-Roques C."/>
            <person name="Bouchez O."/>
            <person name="Zahm M."/>
            <person name="Besnard G."/>
            <person name="Bellafiore S."/>
        </authorList>
    </citation>
    <scope>NUCLEOTIDE SEQUENCE</scope>
    <source>
        <strain evidence="7">VN-18</strain>
    </source>
</reference>
<name>A0A8T0A0A9_9BILA</name>
<dbReference type="InterPro" id="IPR000340">
    <property type="entry name" value="Dual-sp_phosphatase_cat-dom"/>
</dbReference>
<dbReference type="InterPro" id="IPR029021">
    <property type="entry name" value="Prot-tyrosine_phosphatase-like"/>
</dbReference>
<comment type="caution">
    <text evidence="7">The sequence shown here is derived from an EMBL/GenBank/DDBJ whole genome shotgun (WGS) entry which is preliminary data.</text>
</comment>
<dbReference type="Gene3D" id="3.90.190.10">
    <property type="entry name" value="Protein tyrosine phosphatase superfamily"/>
    <property type="match status" value="1"/>
</dbReference>
<evidence type="ECO:0000259" key="6">
    <source>
        <dbReference type="PROSITE" id="PS50056"/>
    </source>
</evidence>
<accession>A0A8T0A0A9</accession>
<dbReference type="AlphaFoldDB" id="A0A8T0A0A9"/>
<dbReference type="Proteomes" id="UP000605970">
    <property type="component" value="Unassembled WGS sequence"/>
</dbReference>
<dbReference type="InterPro" id="IPR000387">
    <property type="entry name" value="Tyr_Pase_dom"/>
</dbReference>
<dbReference type="SMART" id="SM00195">
    <property type="entry name" value="DSPc"/>
    <property type="match status" value="1"/>
</dbReference>
<keyword evidence="3" id="KW-0378">Hydrolase</keyword>
<organism evidence="7 8">
    <name type="scientific">Meloidogyne graminicola</name>
    <dbReference type="NCBI Taxonomy" id="189291"/>
    <lineage>
        <taxon>Eukaryota</taxon>
        <taxon>Metazoa</taxon>
        <taxon>Ecdysozoa</taxon>
        <taxon>Nematoda</taxon>
        <taxon>Chromadorea</taxon>
        <taxon>Rhabditida</taxon>
        <taxon>Tylenchina</taxon>
        <taxon>Tylenchomorpha</taxon>
        <taxon>Tylenchoidea</taxon>
        <taxon>Meloidogynidae</taxon>
        <taxon>Meloidogyninae</taxon>
        <taxon>Meloidogyne</taxon>
    </lineage>
</organism>
<keyword evidence="4" id="KW-0904">Protein phosphatase</keyword>
<dbReference type="GO" id="GO:0005737">
    <property type="term" value="C:cytoplasm"/>
    <property type="evidence" value="ECO:0007669"/>
    <property type="project" value="TreeGrafter"/>
</dbReference>
<evidence type="ECO:0000256" key="1">
    <source>
        <dbReference type="ARBA" id="ARBA00008601"/>
    </source>
</evidence>
<feature type="domain" description="Tyrosine specific protein phosphatases" evidence="6">
    <location>
        <begin position="123"/>
        <end position="183"/>
    </location>
</feature>
<dbReference type="GO" id="GO:0008330">
    <property type="term" value="F:protein tyrosine/threonine phosphatase activity"/>
    <property type="evidence" value="ECO:0007669"/>
    <property type="project" value="TreeGrafter"/>
</dbReference>
<keyword evidence="8" id="KW-1185">Reference proteome</keyword>
<evidence type="ECO:0000256" key="3">
    <source>
        <dbReference type="ARBA" id="ARBA00022801"/>
    </source>
</evidence>
<evidence type="ECO:0000259" key="5">
    <source>
        <dbReference type="PROSITE" id="PS50054"/>
    </source>
</evidence>
<sequence>MIQDHSSSTTNSSSISTLSGSFSSGNLAYLPPVPIDHCVPSITCSCSIGALDQIRSTEITKLFDHLFLGSQKDALDIELLQRHGITKVINLSQNCPRPSSILDDLNHFLRIPVSDSYSAKLLPHFDSTYQFIENAKIEKEKVLIHCLAGISRSPTVAIAYVMRSKKMTNDEAYNFVKCRRPTISPNFNFLGQLFEYERILRQQNILPFINSPSSSTSIPKTISSSNSSISSNFKLRNEELIKKNVKENQKNNNLQHKFSFPTTIARPRFLLTSKEDFHCFRHSCPSTTTTNTSSKSSLPFSPTNIPSPSTEFSKLDLSLINPCFIKEQQKIKPLLNEIEQKEKEIISNKFSSKTTGIENPIFDLNLINKTKINYLSKFKEATTTTTINYTNLNKKFLKSKKERNKLLKPSFISYLEKEEEEEEEKSFNNKNICSTRDCLIDTEGEELTKFGPSCEIFKLPFDNKNDTIEELNLKKNNKGKKYFSQNSSKFLPNSEIDEVNNEKQQTKFKLYR</sequence>
<proteinExistence type="inferred from homology"/>
<dbReference type="EMBL" id="JABEBT010000011">
    <property type="protein sequence ID" value="KAF7638563.1"/>
    <property type="molecule type" value="Genomic_DNA"/>
</dbReference>
<dbReference type="PANTHER" id="PTHR10159:SF533">
    <property type="entry name" value="TYROSINE-PROTEIN PHOSPHATASE VHP-1"/>
    <property type="match status" value="1"/>
</dbReference>
<gene>
    <name evidence="7" type="ORF">Mgra_00001941</name>
</gene>
<evidence type="ECO:0000313" key="8">
    <source>
        <dbReference type="Proteomes" id="UP000605970"/>
    </source>
</evidence>
<dbReference type="PROSITE" id="PS50056">
    <property type="entry name" value="TYR_PHOSPHATASE_2"/>
    <property type="match status" value="1"/>
</dbReference>
<protein>
    <recommendedName>
        <fullName evidence="2">protein-tyrosine-phosphatase</fullName>
        <ecNumber evidence="2">3.1.3.48</ecNumber>
    </recommendedName>
</protein>
<dbReference type="PANTHER" id="PTHR10159">
    <property type="entry name" value="DUAL SPECIFICITY PROTEIN PHOSPHATASE"/>
    <property type="match status" value="1"/>
</dbReference>
<comment type="similarity">
    <text evidence="1">Belongs to the protein-tyrosine phosphatase family. Non-receptor class dual specificity subfamily.</text>
</comment>
<dbReference type="PROSITE" id="PS00383">
    <property type="entry name" value="TYR_PHOSPHATASE_1"/>
    <property type="match status" value="1"/>
</dbReference>
<evidence type="ECO:0000256" key="4">
    <source>
        <dbReference type="ARBA" id="ARBA00022912"/>
    </source>
</evidence>
<dbReference type="PROSITE" id="PS50054">
    <property type="entry name" value="TYR_PHOSPHATASE_DUAL"/>
    <property type="match status" value="1"/>
</dbReference>
<feature type="domain" description="Tyrosine-protein phosphatase" evidence="5">
    <location>
        <begin position="58"/>
        <end position="202"/>
    </location>
</feature>
<dbReference type="Pfam" id="PF00782">
    <property type="entry name" value="DSPc"/>
    <property type="match status" value="1"/>
</dbReference>
<evidence type="ECO:0000256" key="2">
    <source>
        <dbReference type="ARBA" id="ARBA00013064"/>
    </source>
</evidence>
<dbReference type="GO" id="GO:0017017">
    <property type="term" value="F:MAP kinase tyrosine/serine/threonine phosphatase activity"/>
    <property type="evidence" value="ECO:0007669"/>
    <property type="project" value="TreeGrafter"/>
</dbReference>
<dbReference type="EC" id="3.1.3.48" evidence="2"/>